<dbReference type="PANTHER" id="PTHR24198:SF165">
    <property type="entry name" value="ANKYRIN REPEAT-CONTAINING PROTEIN-RELATED"/>
    <property type="match status" value="1"/>
</dbReference>
<dbReference type="Proteomes" id="UP000711996">
    <property type="component" value="Unassembled WGS sequence"/>
</dbReference>
<comment type="caution">
    <text evidence="5">The sequence shown here is derived from an EMBL/GenBank/DDBJ whole genome shotgun (WGS) entry which is preliminary data.</text>
</comment>
<evidence type="ECO:0000313" key="6">
    <source>
        <dbReference type="Proteomes" id="UP000711996"/>
    </source>
</evidence>
<dbReference type="InterPro" id="IPR003593">
    <property type="entry name" value="AAA+_ATPase"/>
</dbReference>
<dbReference type="OrthoDB" id="7464126at2759"/>
<feature type="repeat" description="ANK" evidence="3">
    <location>
        <begin position="1655"/>
        <end position="1684"/>
    </location>
</feature>
<sequence>MEKIVGWVQRFKETGDAAVQYDPAHAALPWAAFRFLLQTTVSEVQVFSAVAGDLEEVARNLTRYRIFERLHLRGPQSELQAEIERALIQLYAEILRQLSYAVKFFSERTITRVLKSPFRTVKEDRKKELQAREHDVNQLATLADTDILRNLNATFERMSVQSTKALSEDKFNEIVAWLSVAPYHSHHQFVAESRLAGVGQWLLNHDDYLQWLTSSSPSLCYLHGIPGSGKSTLCSVVVDSMMAQSGSNPSGTPLGYFYCANPEFEKARRSCDDVLRTILFQLSINPSSKTTVKQFLCSEYERQVARSPAGKLDIMKLRTKDCVRLILELAEQDPIIIIIDGLDSVEEDDRHTLTKALGDIVSQADNVAKVFVTSRTSNRAAMIPTSAFQIQISPELARPDMKIFVKNQIDTAVKAKLLLGGQISLETREALENALLEGAGEMFLWVKLHVKQICHETIEDDVVSALRKSLPESIDQLYQMSIDSIFETGYKAREVAMKALSWVLYMREPLTPQALLATVESGGDFSVDATQLMRICHDLVVLDPHCNVVRFSHQSVQDFLKDHERFAPSSAHTLLASICLEACSRGPASEKDPSIPSDDFYVYAAMYWPVHCKMAQDLSTARPSVGDSSLTQTMKSFMFDEDWVTTLSFESWIETLGLIVSSLQQCHEMVPALSAILNSDDAFLFTLSTFGLEDALCITLSHVDSVNVNQKTQHGYTPIYLASAFGHLGTVAILASYGAELNVECGKFGSPLHTACFNGHFRVVVKLLELGANIACGSAFQTALQAAFRGGQEDVAMHLVECCSVITTEEEYEEALQGAALVGFVRVVQLLQSPKFKLLRQDTNDTTKKRLMKAVEGGQLGVIRKFLGQSTGKQGLIPPDAIAVATLHNHKSLVKFFLDQGLNVEVEGTFGTPLRTAALLDYRPLICLLLEHRANVNSCGSFGDALQAASIKGHNGIVRLLIQEGANVYQRTGFYGSALQAAAYHRQLETAEILLNQDENIHHSSLCDDVFHAAAASGHDQIIALMLRKGYVYQSWHFAQPLCSMPLPPQYVCLWTAQSGGRGRYKDLKACSRPSQYCDRHQSQKPLVDFSVILGRKHAESEESHSISQQLTDEVYPKTYPLQAAAFAGHAKTVSFLLRHKNISKISDRDIKDAIGSAAEAGHLSVLEHIIEAAEAQESIEDYISEIIQKGHAARQPHVVAFALKLAPQGLSTTTWPWLREMICTPAERYQKAGRNKESLITNFLLSCETGDIQLITTILETGDYELLSAKDLESGLHLCALHGNLAIAQILLKNTSFQDRKSISGDLVFVTAAASGSVAMMKTCIHYWPELLQLPSVSALSLALTKSSENGDIEVVRYLVLELEVDVNITTPDRPLNLPEASHWNGQHPDLDLHSGRYLMPPEDTTNLPHISPLQSVLRGFVRFDPERNRYRRLLHSQQRYGQKQTFNFLIDKGANPNDRGGQSMYPIQVAAKHCPEHVVDILIAAGADTNARMGGDNENSFHDTPRIGNVHSGATDHKSALFQAAGRELSTLSLVRKLVAAGATLPSHTEEQHSLLEEALHHFKGDIAGTESFPFECQTDGKFTVTPSIAYLFQEGCAAALTFLLGQMPNVRTTSVQWGLVLQMAAFNGNLNIVELLLARGTNINRIGHYCGTALQAASSQGHEKLVQKLLDAGAHVNTIAGRWQTALRAALVGGHEKTVKLLLEHGADVDMELPKSQTGRNTSHIKEDARTDLQLAVMTQNVDIVQHLLAQGANAVLDPDGTSHPLIIASANGSVAIVKGLIQAGAPVNIHGKRRSNGGIEPAEMSPMHAASAKGHLDVVEVLLNNHANVDINVQDAGTPLTIAANIGQARIVRHLLSAGAKDSNYQAFKNGISHDHVEVVRALLDAGALADSMLPVACERGHAETIELLIESFSDRKTLETALDEAFSISGLQDSVIQILLCYAAPTAQRFIHVCAAGSLATVKSILKQRSIDINVRSQKNGDSPLQVAALHLNSEVVRFLVEEGARIESTSPGHGPPLITALEAGAGLKLRFEQNERLRSIVDKLSIPITSNQSPYFWEYETSRSEAMQFAKCDAIVELLINHGAVVADVGRPLGSPLHIACLLGSSPMVESLIQRGAETEATAGYFEKPIFAAIHGKHADIVSMLLKRAPNLSHFHAAFGTSLHYACAVGDAASVRMLLERGADATIHNLLGHTALTVALQNPYRNQKESPLDVMLSMVESIRLSDDDLIAAFEAGNISSKSLGRLLHLDKSTIFHERVMCRVLSSRPYTDGVTIKLLMPRMGGIGVTDQMLKSVANEETLKALLEHRPVSKITAEVLSAQKNLKCIELLLKFDVAAPITEELVLRVLTLREYGGVQRNVLLNLFERNPALCVTEDMLQSVDSAEELGVLLSHLKPDVTISEHTLDRLFSSCPWGGQERLRLLLNHDSSIQLTDKIFLKILQNRWNSPIYILELLLDYRPSMVVTAEMFLLVWGKSSEDGRMRIPGLLKKHGKRIQFTDEVMTAIDEAFSLTEEPLKKSLYELRAADE</sequence>
<dbReference type="InterPro" id="IPR056884">
    <property type="entry name" value="NPHP3-like_N"/>
</dbReference>
<keyword evidence="1" id="KW-0677">Repeat</keyword>
<feature type="repeat" description="ANK" evidence="3">
    <location>
        <begin position="1806"/>
        <end position="1838"/>
    </location>
</feature>
<reference evidence="5" key="1">
    <citation type="submission" date="2019-06" db="EMBL/GenBank/DDBJ databases">
        <authorList>
            <person name="Gan P."/>
            <person name="Shirasu K."/>
        </authorList>
    </citation>
    <scope>NUCLEOTIDE SEQUENCE [LARGE SCALE GENOMIC DNA]</scope>
    <source>
        <strain evidence="5">CAD2</strain>
    </source>
</reference>
<feature type="domain" description="AAA+ ATPase" evidence="4">
    <location>
        <begin position="216"/>
        <end position="396"/>
    </location>
</feature>
<feature type="repeat" description="ANK" evidence="3">
    <location>
        <begin position="2101"/>
        <end position="2130"/>
    </location>
</feature>
<dbReference type="Gene3D" id="1.25.40.20">
    <property type="entry name" value="Ankyrin repeat-containing domain"/>
    <property type="match status" value="7"/>
</dbReference>
<dbReference type="InterPro" id="IPR036770">
    <property type="entry name" value="Ankyrin_rpt-contain_sf"/>
</dbReference>
<dbReference type="InterPro" id="IPR027417">
    <property type="entry name" value="P-loop_NTPase"/>
</dbReference>
<dbReference type="Pfam" id="PF24809">
    <property type="entry name" value="DUF7708"/>
    <property type="match status" value="1"/>
</dbReference>
<feature type="repeat" description="ANK" evidence="3">
    <location>
        <begin position="2167"/>
        <end position="2196"/>
    </location>
</feature>
<keyword evidence="2 3" id="KW-0040">ANK repeat</keyword>
<evidence type="ECO:0000259" key="4">
    <source>
        <dbReference type="SMART" id="SM00382"/>
    </source>
</evidence>
<evidence type="ECO:0000256" key="1">
    <source>
        <dbReference type="ARBA" id="ARBA00022737"/>
    </source>
</evidence>
<organism evidence="5 6">
    <name type="scientific">Colletotrichum siamense</name>
    <name type="common">Anthracnose fungus</name>
    <dbReference type="NCBI Taxonomy" id="690259"/>
    <lineage>
        <taxon>Eukaryota</taxon>
        <taxon>Fungi</taxon>
        <taxon>Dikarya</taxon>
        <taxon>Ascomycota</taxon>
        <taxon>Pezizomycotina</taxon>
        <taxon>Sordariomycetes</taxon>
        <taxon>Hypocreomycetidae</taxon>
        <taxon>Glomerellales</taxon>
        <taxon>Glomerellaceae</taxon>
        <taxon>Colletotrichum</taxon>
        <taxon>Colletotrichum gloeosporioides species complex</taxon>
    </lineage>
</organism>
<feature type="repeat" description="ANK" evidence="3">
    <location>
        <begin position="1985"/>
        <end position="2017"/>
    </location>
</feature>
<dbReference type="SMART" id="SM00382">
    <property type="entry name" value="AAA"/>
    <property type="match status" value="1"/>
</dbReference>
<dbReference type="InterPro" id="IPR002110">
    <property type="entry name" value="Ankyrin_rpt"/>
</dbReference>
<evidence type="ECO:0000256" key="3">
    <source>
        <dbReference type="PROSITE-ProRule" id="PRU00023"/>
    </source>
</evidence>
<gene>
    <name evidence="5" type="primary">ANK1-4</name>
    <name evidence="5" type="ORF">CGCSCA2_v006596</name>
</gene>
<feature type="repeat" description="ANK" evidence="3">
    <location>
        <begin position="1839"/>
        <end position="1864"/>
    </location>
</feature>
<dbReference type="SUPFAM" id="SSF48403">
    <property type="entry name" value="Ankyrin repeat"/>
    <property type="match status" value="5"/>
</dbReference>
<dbReference type="SUPFAM" id="SSF52540">
    <property type="entry name" value="P-loop containing nucleoside triphosphate hydrolases"/>
    <property type="match status" value="1"/>
</dbReference>
<dbReference type="PROSITE" id="PS50088">
    <property type="entry name" value="ANK_REPEAT"/>
    <property type="match status" value="11"/>
</dbReference>
<feature type="repeat" description="ANK" evidence="3">
    <location>
        <begin position="1731"/>
        <end position="1763"/>
    </location>
</feature>
<dbReference type="Pfam" id="PF13637">
    <property type="entry name" value="Ank_4"/>
    <property type="match status" value="1"/>
</dbReference>
<protein>
    <submittedName>
        <fullName evidence="5">Ankyrin-1</fullName>
    </submittedName>
</protein>
<evidence type="ECO:0000256" key="2">
    <source>
        <dbReference type="ARBA" id="ARBA00023043"/>
    </source>
</evidence>
<name>A0A9P5K456_COLSI</name>
<dbReference type="Pfam" id="PF00023">
    <property type="entry name" value="Ank"/>
    <property type="match status" value="1"/>
</dbReference>
<feature type="repeat" description="ANK" evidence="3">
    <location>
        <begin position="1685"/>
        <end position="1717"/>
    </location>
</feature>
<dbReference type="InterPro" id="IPR056125">
    <property type="entry name" value="DUF7708"/>
</dbReference>
<dbReference type="EMBL" id="QPMT01000018">
    <property type="protein sequence ID" value="KAF4859067.1"/>
    <property type="molecule type" value="Genomic_DNA"/>
</dbReference>
<feature type="repeat" description="ANK" evidence="3">
    <location>
        <begin position="714"/>
        <end position="746"/>
    </location>
</feature>
<dbReference type="PANTHER" id="PTHR24198">
    <property type="entry name" value="ANKYRIN REPEAT AND PROTEIN KINASE DOMAIN-CONTAINING PROTEIN"/>
    <property type="match status" value="1"/>
</dbReference>
<accession>A0A9P5K456</accession>
<dbReference type="Pfam" id="PF24883">
    <property type="entry name" value="NPHP3_N"/>
    <property type="match status" value="1"/>
</dbReference>
<feature type="repeat" description="ANK" evidence="3">
    <location>
        <begin position="1624"/>
        <end position="1651"/>
    </location>
</feature>
<keyword evidence="6" id="KW-1185">Reference proteome</keyword>
<evidence type="ECO:0000313" key="5">
    <source>
        <dbReference type="EMBL" id="KAF4859067.1"/>
    </source>
</evidence>
<dbReference type="PROSITE" id="PS50297">
    <property type="entry name" value="ANK_REP_REGION"/>
    <property type="match status" value="11"/>
</dbReference>
<proteinExistence type="predicted"/>
<feature type="repeat" description="ANK" evidence="3">
    <location>
        <begin position="747"/>
        <end position="779"/>
    </location>
</feature>
<dbReference type="Gene3D" id="3.40.50.300">
    <property type="entry name" value="P-loop containing nucleotide triphosphate hydrolases"/>
    <property type="match status" value="1"/>
</dbReference>
<dbReference type="SMART" id="SM00248">
    <property type="entry name" value="ANK"/>
    <property type="match status" value="29"/>
</dbReference>
<dbReference type="Pfam" id="PF12796">
    <property type="entry name" value="Ank_2"/>
    <property type="match status" value="4"/>
</dbReference>